<dbReference type="EMBL" id="JAUIQD010000006">
    <property type="protein sequence ID" value="KAK3346668.1"/>
    <property type="molecule type" value="Genomic_DNA"/>
</dbReference>
<dbReference type="PANTHER" id="PTHR40462:SF1">
    <property type="entry name" value="EXPRESSED PROTEIN"/>
    <property type="match status" value="1"/>
</dbReference>
<dbReference type="Proteomes" id="UP001275084">
    <property type="component" value="Unassembled WGS sequence"/>
</dbReference>
<sequence>MDFLNKITGDKQNQPQGTVHTQGQQTSQSGGGLMDKLHGMAGGGTQSEHKEDGLDKGVDWVQENVFKQGSQTNESALEQAKDEKISDMIRDQYKKGTGKDFPIADK</sequence>
<protein>
    <recommendedName>
        <fullName evidence="4">DNA damage-responsive protein 48</fullName>
    </recommendedName>
</protein>
<evidence type="ECO:0008006" key="4">
    <source>
        <dbReference type="Google" id="ProtNLM"/>
    </source>
</evidence>
<dbReference type="AlphaFoldDB" id="A0AAJ0MAU8"/>
<reference evidence="2" key="2">
    <citation type="submission" date="2023-06" db="EMBL/GenBank/DDBJ databases">
        <authorList>
            <consortium name="Lawrence Berkeley National Laboratory"/>
            <person name="Haridas S."/>
            <person name="Hensen N."/>
            <person name="Bonometti L."/>
            <person name="Westerberg I."/>
            <person name="Brannstrom I.O."/>
            <person name="Guillou S."/>
            <person name="Cros-Aarteil S."/>
            <person name="Calhoun S."/>
            <person name="Kuo A."/>
            <person name="Mondo S."/>
            <person name="Pangilinan J."/>
            <person name="Riley R."/>
            <person name="Labutti K."/>
            <person name="Andreopoulos B."/>
            <person name="Lipzen A."/>
            <person name="Chen C."/>
            <person name="Yanf M."/>
            <person name="Daum C."/>
            <person name="Ng V."/>
            <person name="Clum A."/>
            <person name="Steindorff A."/>
            <person name="Ohm R."/>
            <person name="Martin F."/>
            <person name="Silar P."/>
            <person name="Natvig D."/>
            <person name="Lalanne C."/>
            <person name="Gautier V."/>
            <person name="Ament-Velasquez S.L."/>
            <person name="Kruys A."/>
            <person name="Hutchinson M.I."/>
            <person name="Powell A.J."/>
            <person name="Barry K."/>
            <person name="Miller A.N."/>
            <person name="Grigoriev I.V."/>
            <person name="Debuchy R."/>
            <person name="Gladieux P."/>
            <person name="Thoren M.H."/>
            <person name="Johannesson H."/>
        </authorList>
    </citation>
    <scope>NUCLEOTIDE SEQUENCE</scope>
    <source>
        <strain evidence="2">CBS 955.72</strain>
    </source>
</reference>
<comment type="caution">
    <text evidence="2">The sequence shown here is derived from an EMBL/GenBank/DDBJ whole genome shotgun (WGS) entry which is preliminary data.</text>
</comment>
<proteinExistence type="predicted"/>
<evidence type="ECO:0000313" key="3">
    <source>
        <dbReference type="Proteomes" id="UP001275084"/>
    </source>
</evidence>
<feature type="compositionally biased region" description="Low complexity" evidence="1">
    <location>
        <begin position="16"/>
        <end position="28"/>
    </location>
</feature>
<evidence type="ECO:0000256" key="1">
    <source>
        <dbReference type="SAM" id="MobiDB-lite"/>
    </source>
</evidence>
<name>A0AAJ0MAU8_9PEZI</name>
<evidence type="ECO:0000313" key="2">
    <source>
        <dbReference type="EMBL" id="KAK3346668.1"/>
    </source>
</evidence>
<gene>
    <name evidence="2" type="ORF">B0T25DRAFT_283798</name>
</gene>
<keyword evidence="3" id="KW-1185">Reference proteome</keyword>
<accession>A0AAJ0MAU8</accession>
<reference evidence="2" key="1">
    <citation type="journal article" date="2023" name="Mol. Phylogenet. Evol.">
        <title>Genome-scale phylogeny and comparative genomics of the fungal order Sordariales.</title>
        <authorList>
            <person name="Hensen N."/>
            <person name="Bonometti L."/>
            <person name="Westerberg I."/>
            <person name="Brannstrom I.O."/>
            <person name="Guillou S."/>
            <person name="Cros-Aarteil S."/>
            <person name="Calhoun S."/>
            <person name="Haridas S."/>
            <person name="Kuo A."/>
            <person name="Mondo S."/>
            <person name="Pangilinan J."/>
            <person name="Riley R."/>
            <person name="LaButti K."/>
            <person name="Andreopoulos B."/>
            <person name="Lipzen A."/>
            <person name="Chen C."/>
            <person name="Yan M."/>
            <person name="Daum C."/>
            <person name="Ng V."/>
            <person name="Clum A."/>
            <person name="Steindorff A."/>
            <person name="Ohm R.A."/>
            <person name="Martin F."/>
            <person name="Silar P."/>
            <person name="Natvig D.O."/>
            <person name="Lalanne C."/>
            <person name="Gautier V."/>
            <person name="Ament-Velasquez S.L."/>
            <person name="Kruys A."/>
            <person name="Hutchinson M.I."/>
            <person name="Powell A.J."/>
            <person name="Barry K."/>
            <person name="Miller A.N."/>
            <person name="Grigoriev I.V."/>
            <person name="Debuchy R."/>
            <person name="Gladieux P."/>
            <person name="Hiltunen Thoren M."/>
            <person name="Johannesson H."/>
        </authorList>
    </citation>
    <scope>NUCLEOTIDE SEQUENCE</scope>
    <source>
        <strain evidence="2">CBS 955.72</strain>
    </source>
</reference>
<feature type="region of interest" description="Disordered" evidence="1">
    <location>
        <begin position="1"/>
        <end position="57"/>
    </location>
</feature>
<organism evidence="2 3">
    <name type="scientific">Lasiosphaeria hispida</name>
    <dbReference type="NCBI Taxonomy" id="260671"/>
    <lineage>
        <taxon>Eukaryota</taxon>
        <taxon>Fungi</taxon>
        <taxon>Dikarya</taxon>
        <taxon>Ascomycota</taxon>
        <taxon>Pezizomycotina</taxon>
        <taxon>Sordariomycetes</taxon>
        <taxon>Sordariomycetidae</taxon>
        <taxon>Sordariales</taxon>
        <taxon>Lasiosphaeriaceae</taxon>
        <taxon>Lasiosphaeria</taxon>
    </lineage>
</organism>
<dbReference type="PANTHER" id="PTHR40462">
    <property type="entry name" value="CHROMOSOME 1, WHOLE GENOME SHOTGUN SEQUENCE"/>
    <property type="match status" value="1"/>
</dbReference>
<feature type="compositionally biased region" description="Basic and acidic residues" evidence="1">
    <location>
        <begin position="47"/>
        <end position="57"/>
    </location>
</feature>